<accession>A0AC61QND8</accession>
<reference evidence="1" key="1">
    <citation type="submission" date="2019-04" db="EMBL/GenBank/DDBJ databases">
        <title>Microbes associate with the intestines of laboratory mice.</title>
        <authorList>
            <person name="Navarre W."/>
            <person name="Wong E."/>
            <person name="Huang K."/>
            <person name="Tropini C."/>
            <person name="Ng K."/>
            <person name="Yu B."/>
        </authorList>
    </citation>
    <scope>NUCLEOTIDE SEQUENCE</scope>
    <source>
        <strain evidence="1">NM73_A23</strain>
    </source>
</reference>
<sequence>MSAAFPSCEKATLPLIILPFNKSTYYIIFLQQHRQSTVKILPTFKYCRTQRIIVILHKKFKKLKKHSMKRAIICVIALSAISVMAAAKDEDSSKARNSSFTIEGYGETGVMKTSEGYNAVSPHVLAGAEYIWKYGWSAFGEVEYADAADITQLFAQKTFTEWAAVRFGKMTVPVGISNLLDNPMDHFSVSLPLGETDILPENCNLTGISFLGSHKMCNYEAQILLANDSLALAMRIENSPADNLSIDASGYYDGKFIVSSNLRFSSDAVIARAVATYSQRANAVHCGAEAGYDLFHGLPKANSRLFAFVRYDFSNHKENCHSAKIGINYLPLEQIVIKAEYERNILRNSSDNNLAIGVGISLP</sequence>
<comment type="caution">
    <text evidence="1">The sequence shown here is derived from an EMBL/GenBank/DDBJ whole genome shotgun (WGS) entry which is preliminary data.</text>
</comment>
<dbReference type="EMBL" id="SRZC01000019">
    <property type="protein sequence ID" value="TGX81151.1"/>
    <property type="molecule type" value="Genomic_DNA"/>
</dbReference>
<gene>
    <name evidence="1" type="ORF">E5358_11055</name>
</gene>
<dbReference type="Proteomes" id="UP000308886">
    <property type="component" value="Unassembled WGS sequence"/>
</dbReference>
<protein>
    <submittedName>
        <fullName evidence="1">Uncharacterized protein</fullName>
    </submittedName>
</protein>
<organism evidence="1 2">
    <name type="scientific">Palleniella muris</name>
    <dbReference type="NCBI Taxonomy" id="3038145"/>
    <lineage>
        <taxon>Bacteria</taxon>
        <taxon>Pseudomonadati</taxon>
        <taxon>Bacteroidota</taxon>
        <taxon>Bacteroidia</taxon>
        <taxon>Bacteroidales</taxon>
        <taxon>Prevotellaceae</taxon>
        <taxon>Palleniella</taxon>
    </lineage>
</organism>
<evidence type="ECO:0000313" key="1">
    <source>
        <dbReference type="EMBL" id="TGX81151.1"/>
    </source>
</evidence>
<evidence type="ECO:0000313" key="2">
    <source>
        <dbReference type="Proteomes" id="UP000308886"/>
    </source>
</evidence>
<name>A0AC61QND8_9BACT</name>
<proteinExistence type="predicted"/>
<keyword evidence="2" id="KW-1185">Reference proteome</keyword>